<organism evidence="1 2">
    <name type="scientific">Olea europaea subsp. europaea</name>
    <dbReference type="NCBI Taxonomy" id="158383"/>
    <lineage>
        <taxon>Eukaryota</taxon>
        <taxon>Viridiplantae</taxon>
        <taxon>Streptophyta</taxon>
        <taxon>Embryophyta</taxon>
        <taxon>Tracheophyta</taxon>
        <taxon>Spermatophyta</taxon>
        <taxon>Magnoliopsida</taxon>
        <taxon>eudicotyledons</taxon>
        <taxon>Gunneridae</taxon>
        <taxon>Pentapetalae</taxon>
        <taxon>asterids</taxon>
        <taxon>lamiids</taxon>
        <taxon>Lamiales</taxon>
        <taxon>Oleaceae</taxon>
        <taxon>Oleeae</taxon>
        <taxon>Olea</taxon>
    </lineage>
</organism>
<protein>
    <submittedName>
        <fullName evidence="1">Uncharacterized protein</fullName>
    </submittedName>
</protein>
<evidence type="ECO:0000313" key="1">
    <source>
        <dbReference type="EMBL" id="CAA2966556.1"/>
    </source>
</evidence>
<accession>A0A8S0QCY5</accession>
<dbReference type="AlphaFoldDB" id="A0A8S0QCY5"/>
<dbReference type="EMBL" id="CACTIH010001863">
    <property type="protein sequence ID" value="CAA2966556.1"/>
    <property type="molecule type" value="Genomic_DNA"/>
</dbReference>
<name>A0A8S0QCY5_OLEEU</name>
<reference evidence="1 2" key="1">
    <citation type="submission" date="2019-12" db="EMBL/GenBank/DDBJ databases">
        <authorList>
            <person name="Alioto T."/>
            <person name="Alioto T."/>
            <person name="Gomez Garrido J."/>
        </authorList>
    </citation>
    <scope>NUCLEOTIDE SEQUENCE [LARGE SCALE GENOMIC DNA]</scope>
</reference>
<keyword evidence="2" id="KW-1185">Reference proteome</keyword>
<dbReference type="Gramene" id="OE9A109410T1">
    <property type="protein sequence ID" value="OE9A109410C1"/>
    <property type="gene ID" value="OE9A109410"/>
</dbReference>
<gene>
    <name evidence="1" type="ORF">OLEA9_A109410</name>
</gene>
<sequence length="162" mass="19530">MNLYFGDHIYGYGEYAMPPVWFYDFYNQIPPYSTYLFYTDLEPEARRRSVDCHEWDYLFRTPEEEANNLYTIDFTKYLNFLDCDEETERLDTSNDYSRFMSFLERGDSFFTPWNQNPKPIGRNNGIAYGGSKEYMKFQQGSFFSFDVCEVIKNSTRYQPRHS</sequence>
<proteinExistence type="predicted"/>
<dbReference type="Proteomes" id="UP000594638">
    <property type="component" value="Unassembled WGS sequence"/>
</dbReference>
<comment type="caution">
    <text evidence="1">The sequence shown here is derived from an EMBL/GenBank/DDBJ whole genome shotgun (WGS) entry which is preliminary data.</text>
</comment>
<evidence type="ECO:0000313" key="2">
    <source>
        <dbReference type="Proteomes" id="UP000594638"/>
    </source>
</evidence>
<dbReference type="OrthoDB" id="1751177at2759"/>